<evidence type="ECO:0000313" key="6">
    <source>
        <dbReference type="EMBL" id="GAA3181164.1"/>
    </source>
</evidence>
<dbReference type="Pfam" id="PF16859">
    <property type="entry name" value="TetR_C_11"/>
    <property type="match status" value="1"/>
</dbReference>
<evidence type="ECO:0000256" key="1">
    <source>
        <dbReference type="ARBA" id="ARBA00023015"/>
    </source>
</evidence>
<comment type="caution">
    <text evidence="6">The sequence shown here is derived from an EMBL/GenBank/DDBJ whole genome shotgun (WGS) entry which is preliminary data.</text>
</comment>
<dbReference type="Gene3D" id="1.10.10.60">
    <property type="entry name" value="Homeodomain-like"/>
    <property type="match status" value="1"/>
</dbReference>
<dbReference type="PANTHER" id="PTHR30055">
    <property type="entry name" value="HTH-TYPE TRANSCRIPTIONAL REGULATOR RUTR"/>
    <property type="match status" value="1"/>
</dbReference>
<keyword evidence="2 4" id="KW-0238">DNA-binding</keyword>
<sequence length="217" mass="22309">MSGTPGRPLSAELSEQLLSVAVDILAEEGWGRLNSDRVAARAHAGKAGIYRRWPTMAALARTALSRFTLVTPPPDGGSLRADLTGLVARWTLPLDREERAVASVVGAARHEEDLRAGLDAALVAPLTAAVSDIGARAASRGEPLEPARLALLGSVLEAFWWQRITSAGDGAMSAHQVERVVDEVLVPIAAPAAHGAPAADAAPSGSPVAALSAAATL</sequence>
<dbReference type="Gene3D" id="1.10.357.10">
    <property type="entry name" value="Tetracycline Repressor, domain 2"/>
    <property type="match status" value="1"/>
</dbReference>
<dbReference type="InterPro" id="IPR009057">
    <property type="entry name" value="Homeodomain-like_sf"/>
</dbReference>
<proteinExistence type="predicted"/>
<accession>A0ABP6PJW2</accession>
<evidence type="ECO:0000313" key="7">
    <source>
        <dbReference type="Proteomes" id="UP001499924"/>
    </source>
</evidence>
<dbReference type="Proteomes" id="UP001499924">
    <property type="component" value="Unassembled WGS sequence"/>
</dbReference>
<name>A0ABP6PJW2_9ACTN</name>
<dbReference type="Pfam" id="PF00440">
    <property type="entry name" value="TetR_N"/>
    <property type="match status" value="1"/>
</dbReference>
<dbReference type="InterPro" id="IPR050109">
    <property type="entry name" value="HTH-type_TetR-like_transc_reg"/>
</dbReference>
<dbReference type="PANTHER" id="PTHR30055:SF148">
    <property type="entry name" value="TETR-FAMILY TRANSCRIPTIONAL REGULATOR"/>
    <property type="match status" value="1"/>
</dbReference>
<evidence type="ECO:0000256" key="3">
    <source>
        <dbReference type="ARBA" id="ARBA00023163"/>
    </source>
</evidence>
<protein>
    <recommendedName>
        <fullName evidence="5">HTH tetR-type domain-containing protein</fullName>
    </recommendedName>
</protein>
<dbReference type="PROSITE" id="PS50977">
    <property type="entry name" value="HTH_TETR_2"/>
    <property type="match status" value="1"/>
</dbReference>
<dbReference type="EMBL" id="BAAAVV010000013">
    <property type="protein sequence ID" value="GAA3181164.1"/>
    <property type="molecule type" value="Genomic_DNA"/>
</dbReference>
<gene>
    <name evidence="6" type="ORF">GCM10010531_39230</name>
</gene>
<evidence type="ECO:0000256" key="4">
    <source>
        <dbReference type="PROSITE-ProRule" id="PRU00335"/>
    </source>
</evidence>
<dbReference type="RefSeq" id="WP_344690746.1">
    <property type="nucleotide sequence ID" value="NZ_BAAAVV010000013.1"/>
</dbReference>
<keyword evidence="3" id="KW-0804">Transcription</keyword>
<feature type="DNA-binding region" description="H-T-H motif" evidence="4">
    <location>
        <begin position="34"/>
        <end position="53"/>
    </location>
</feature>
<dbReference type="InterPro" id="IPR001647">
    <property type="entry name" value="HTH_TetR"/>
</dbReference>
<evidence type="ECO:0000256" key="2">
    <source>
        <dbReference type="ARBA" id="ARBA00023125"/>
    </source>
</evidence>
<dbReference type="SUPFAM" id="SSF46689">
    <property type="entry name" value="Homeodomain-like"/>
    <property type="match status" value="1"/>
</dbReference>
<organism evidence="6 7">
    <name type="scientific">Blastococcus jejuensis</name>
    <dbReference type="NCBI Taxonomy" id="351224"/>
    <lineage>
        <taxon>Bacteria</taxon>
        <taxon>Bacillati</taxon>
        <taxon>Actinomycetota</taxon>
        <taxon>Actinomycetes</taxon>
        <taxon>Geodermatophilales</taxon>
        <taxon>Geodermatophilaceae</taxon>
        <taxon>Blastococcus</taxon>
    </lineage>
</organism>
<keyword evidence="7" id="KW-1185">Reference proteome</keyword>
<evidence type="ECO:0000259" key="5">
    <source>
        <dbReference type="PROSITE" id="PS50977"/>
    </source>
</evidence>
<feature type="domain" description="HTH tetR-type" evidence="5">
    <location>
        <begin position="11"/>
        <end position="71"/>
    </location>
</feature>
<reference evidence="7" key="1">
    <citation type="journal article" date="2019" name="Int. J. Syst. Evol. Microbiol.">
        <title>The Global Catalogue of Microorganisms (GCM) 10K type strain sequencing project: providing services to taxonomists for standard genome sequencing and annotation.</title>
        <authorList>
            <consortium name="The Broad Institute Genomics Platform"/>
            <consortium name="The Broad Institute Genome Sequencing Center for Infectious Disease"/>
            <person name="Wu L."/>
            <person name="Ma J."/>
        </authorList>
    </citation>
    <scope>NUCLEOTIDE SEQUENCE [LARGE SCALE GENOMIC DNA]</scope>
    <source>
        <strain evidence="7">JCM 15614</strain>
    </source>
</reference>
<keyword evidence="1" id="KW-0805">Transcription regulation</keyword>
<dbReference type="InterPro" id="IPR011075">
    <property type="entry name" value="TetR_C"/>
</dbReference>
<dbReference type="SUPFAM" id="SSF48498">
    <property type="entry name" value="Tetracyclin repressor-like, C-terminal domain"/>
    <property type="match status" value="1"/>
</dbReference>
<dbReference type="InterPro" id="IPR036271">
    <property type="entry name" value="Tet_transcr_reg_TetR-rel_C_sf"/>
</dbReference>